<accession>A0A0C2NXT7</accession>
<protein>
    <recommendedName>
        <fullName evidence="2">Solitary outer membrane autotransporter-like beta-barrel domain-containing protein</fullName>
    </recommendedName>
</protein>
<dbReference type="EMBL" id="JTKH01000024">
    <property type="protein sequence ID" value="KII75904.1"/>
    <property type="molecule type" value="Genomic_DNA"/>
</dbReference>
<keyword evidence="1" id="KW-0732">Signal</keyword>
<feature type="signal peptide" evidence="1">
    <location>
        <begin position="1"/>
        <end position="22"/>
    </location>
</feature>
<dbReference type="AlphaFoldDB" id="A0A0C2JD90"/>
<dbReference type="Proteomes" id="UP000031672">
    <property type="component" value="Unassembled WGS sequence"/>
</dbReference>
<evidence type="ECO:0000313" key="3">
    <source>
        <dbReference type="EMBL" id="KII75904.1"/>
    </source>
</evidence>
<gene>
    <name evidence="3" type="ORF">OJ16_13760</name>
</gene>
<dbReference type="RefSeq" id="WP_040991839.1">
    <property type="nucleotide sequence ID" value="NZ_JTKH01000024.1"/>
</dbReference>
<comment type="caution">
    <text evidence="3">The sequence shown here is derived from an EMBL/GenBank/DDBJ whole genome shotgun (WGS) entry which is preliminary data.</text>
</comment>
<sequence>MKPLILTVGASLLTFISASAVARDGYSEVQTYLEQAFSAAIVMTDSDVLTFGIHDFDPNEWLDIENEDLGSADSIDLRQRFAVTALPFTIDLSDEEALHKSQLFFRLSALASDQDVKIASTDKDDSQREVILGGFAAYRYQYQLSDRWQITPGLGVHLQHFRNEHDYNSDVAEQYVKPALDGVVFNTTAWAASLEPHVELKYNHETRWGSWNATSAAHYYYGWGWGEANYGEVGNPQGWYLANGVKAFYNMTEWGRSVQSLYASIKRIDLGGDTEEPMGTHYYYESSVGWLMTPPFESSWIDNIGLGLSFNYGSKLKGGSIVLFFNQD</sequence>
<name>A0A0C2JD90_9VIBR</name>
<evidence type="ECO:0000259" key="2">
    <source>
        <dbReference type="Pfam" id="PF11557"/>
    </source>
</evidence>
<accession>A0A0C2JD90</accession>
<keyword evidence="4" id="KW-1185">Reference proteome</keyword>
<evidence type="ECO:0000313" key="4">
    <source>
        <dbReference type="Proteomes" id="UP000031672"/>
    </source>
</evidence>
<dbReference type="InterPro" id="IPR021621">
    <property type="entry name" value="Omp_AT"/>
</dbReference>
<feature type="chain" id="PRO_5009758600" description="Solitary outer membrane autotransporter-like beta-barrel domain-containing protein" evidence="1">
    <location>
        <begin position="23"/>
        <end position="328"/>
    </location>
</feature>
<dbReference type="STRING" id="1461322.OJ16_13760"/>
<dbReference type="Pfam" id="PF11557">
    <property type="entry name" value="Omp_AT"/>
    <property type="match status" value="1"/>
</dbReference>
<feature type="domain" description="Solitary outer membrane autotransporter-like beta-barrel" evidence="2">
    <location>
        <begin position="4"/>
        <end position="327"/>
    </location>
</feature>
<reference evidence="3 4" key="1">
    <citation type="submission" date="2014-11" db="EMBL/GenBank/DDBJ databases">
        <title>Draft Genome Sequence of Vibrio piscirenalis strains CECT 8603T and CECT 8604, two marine Gammaproteobacterium isolated from cultured gilthead sea bream (Sparus aurata).</title>
        <authorList>
            <person name="Arahal D.R."/>
            <person name="Rodrigo-Torres L."/>
            <person name="Lucena T."/>
            <person name="Pujalte M.J."/>
        </authorList>
    </citation>
    <scope>NUCLEOTIDE SEQUENCE [LARGE SCALE GENOMIC DNA]</scope>
    <source>
        <strain evidence="3 4">DCR 1-4-2</strain>
    </source>
</reference>
<proteinExistence type="predicted"/>
<evidence type="ECO:0000256" key="1">
    <source>
        <dbReference type="SAM" id="SignalP"/>
    </source>
</evidence>
<dbReference type="OrthoDB" id="6080400at2"/>
<organism evidence="3 4">
    <name type="scientific">Vibrio renipiscarius</name>
    <dbReference type="NCBI Taxonomy" id="1461322"/>
    <lineage>
        <taxon>Bacteria</taxon>
        <taxon>Pseudomonadati</taxon>
        <taxon>Pseudomonadota</taxon>
        <taxon>Gammaproteobacteria</taxon>
        <taxon>Vibrionales</taxon>
        <taxon>Vibrionaceae</taxon>
        <taxon>Vibrio</taxon>
    </lineage>
</organism>